<dbReference type="Gene3D" id="1.10.443.10">
    <property type="entry name" value="Intergrase catalytic core"/>
    <property type="match status" value="1"/>
</dbReference>
<comment type="similarity">
    <text evidence="1">Belongs to the 'phage' integrase family.</text>
</comment>
<dbReference type="InterPro" id="IPR028259">
    <property type="entry name" value="AP2-like_int_N"/>
</dbReference>
<evidence type="ECO:0000313" key="6">
    <source>
        <dbReference type="Proteomes" id="UP000784793"/>
    </source>
</evidence>
<evidence type="ECO:0000313" key="5">
    <source>
        <dbReference type="EMBL" id="HJF10306.1"/>
    </source>
</evidence>
<evidence type="ECO:0000256" key="2">
    <source>
        <dbReference type="ARBA" id="ARBA00023125"/>
    </source>
</evidence>
<dbReference type="InterPro" id="IPR050090">
    <property type="entry name" value="Tyrosine_recombinase_XerCD"/>
</dbReference>
<dbReference type="CDD" id="cd01189">
    <property type="entry name" value="INT_ICEBs1_C_like"/>
    <property type="match status" value="1"/>
</dbReference>
<dbReference type="InterPro" id="IPR025269">
    <property type="entry name" value="SAM-like_dom"/>
</dbReference>
<sequence>MAIYKRGKTWTVQVSWYVPSLKNKSGKKREYKTKSGFRTKAEAKKWEAEQLVAKSKNKITNQNPIFVKYYWKWAKTFRIPGKTKNTEKRYTYIKHVIKKEFGATRINQINRARYQQFINKYGSKHSKNTVKETVGILKACVNDAMDEGVIPVNFTNRINMVWDPSKTSKIEYLSISEMQQLIQHLKINLNADYTSRFMILTALYTGMRIGEIMALNWDDINFFKRTISITKSWDYVHKEMKKPKTPNSIRTIRVSDTLLKLLLMLRVNHQDRVFADSHGNIPSDTAVNKCLRYNMKKIHIYHDKFHFHSLRHCHVAYLHARHVDWYKISKRLGHSSVAFTMQVYAYLIEEMDAQEDDYVENVLNDLDSPKKLHLVGEK</sequence>
<dbReference type="Pfam" id="PF14657">
    <property type="entry name" value="Arm-DNA-bind_4"/>
    <property type="match status" value="1"/>
</dbReference>
<dbReference type="AlphaFoldDB" id="A0A921FHU0"/>
<dbReference type="SUPFAM" id="SSF56349">
    <property type="entry name" value="DNA breaking-rejoining enzymes"/>
    <property type="match status" value="1"/>
</dbReference>
<dbReference type="PROSITE" id="PS51898">
    <property type="entry name" value="TYR_RECOMBINASE"/>
    <property type="match status" value="1"/>
</dbReference>
<comment type="caution">
    <text evidence="5">The sequence shown here is derived from an EMBL/GenBank/DDBJ whole genome shotgun (WGS) entry which is preliminary data.</text>
</comment>
<dbReference type="GO" id="GO:0015074">
    <property type="term" value="P:DNA integration"/>
    <property type="evidence" value="ECO:0007669"/>
    <property type="project" value="InterPro"/>
</dbReference>
<dbReference type="Pfam" id="PF13102">
    <property type="entry name" value="Phage_int_SAM_5"/>
    <property type="match status" value="1"/>
</dbReference>
<gene>
    <name evidence="5" type="ORF">K8V23_05915</name>
</gene>
<dbReference type="InterPro" id="IPR002104">
    <property type="entry name" value="Integrase_catalytic"/>
</dbReference>
<dbReference type="GO" id="GO:0006310">
    <property type="term" value="P:DNA recombination"/>
    <property type="evidence" value="ECO:0007669"/>
    <property type="project" value="UniProtKB-KW"/>
</dbReference>
<dbReference type="InterPro" id="IPR013762">
    <property type="entry name" value="Integrase-like_cat_sf"/>
</dbReference>
<evidence type="ECO:0000256" key="1">
    <source>
        <dbReference type="ARBA" id="ARBA00008857"/>
    </source>
</evidence>
<proteinExistence type="inferred from homology"/>
<dbReference type="InterPro" id="IPR010998">
    <property type="entry name" value="Integrase_recombinase_N"/>
</dbReference>
<dbReference type="InterPro" id="IPR011010">
    <property type="entry name" value="DNA_brk_join_enz"/>
</dbReference>
<reference evidence="5" key="2">
    <citation type="submission" date="2021-09" db="EMBL/GenBank/DDBJ databases">
        <authorList>
            <person name="Gilroy R."/>
        </authorList>
    </citation>
    <scope>NUCLEOTIDE SEQUENCE</scope>
    <source>
        <strain evidence="5">CHK194-22301</strain>
    </source>
</reference>
<dbReference type="PANTHER" id="PTHR30349:SF64">
    <property type="entry name" value="PROPHAGE INTEGRASE INTD-RELATED"/>
    <property type="match status" value="1"/>
</dbReference>
<evidence type="ECO:0000259" key="4">
    <source>
        <dbReference type="PROSITE" id="PS51898"/>
    </source>
</evidence>
<organism evidence="5 6">
    <name type="scientific">Lactobacillus crispatus</name>
    <dbReference type="NCBI Taxonomy" id="47770"/>
    <lineage>
        <taxon>Bacteria</taxon>
        <taxon>Bacillati</taxon>
        <taxon>Bacillota</taxon>
        <taxon>Bacilli</taxon>
        <taxon>Lactobacillales</taxon>
        <taxon>Lactobacillaceae</taxon>
        <taxon>Lactobacillus</taxon>
    </lineage>
</organism>
<dbReference type="PANTHER" id="PTHR30349">
    <property type="entry name" value="PHAGE INTEGRASE-RELATED"/>
    <property type="match status" value="1"/>
</dbReference>
<dbReference type="Gene3D" id="1.10.150.130">
    <property type="match status" value="1"/>
</dbReference>
<reference evidence="5" key="1">
    <citation type="journal article" date="2021" name="PeerJ">
        <title>Extensive microbial diversity within the chicken gut microbiome revealed by metagenomics and culture.</title>
        <authorList>
            <person name="Gilroy R."/>
            <person name="Ravi A."/>
            <person name="Getino M."/>
            <person name="Pursley I."/>
            <person name="Horton D.L."/>
            <person name="Alikhan N.F."/>
            <person name="Baker D."/>
            <person name="Gharbi K."/>
            <person name="Hall N."/>
            <person name="Watson M."/>
            <person name="Adriaenssens E.M."/>
            <person name="Foster-Nyarko E."/>
            <person name="Jarju S."/>
            <person name="Secka A."/>
            <person name="Antonio M."/>
            <person name="Oren A."/>
            <person name="Chaudhuri R.R."/>
            <person name="La Ragione R."/>
            <person name="Hildebrand F."/>
            <person name="Pallen M.J."/>
        </authorList>
    </citation>
    <scope>NUCLEOTIDE SEQUENCE</scope>
    <source>
        <strain evidence="5">CHK194-22301</strain>
    </source>
</reference>
<keyword evidence="2" id="KW-0238">DNA-binding</keyword>
<accession>A0A921FHU0</accession>
<dbReference type="EMBL" id="DYXB01000092">
    <property type="protein sequence ID" value="HJF10306.1"/>
    <property type="molecule type" value="Genomic_DNA"/>
</dbReference>
<dbReference type="GO" id="GO:0003677">
    <property type="term" value="F:DNA binding"/>
    <property type="evidence" value="ECO:0007669"/>
    <property type="project" value="UniProtKB-KW"/>
</dbReference>
<evidence type="ECO:0000256" key="3">
    <source>
        <dbReference type="ARBA" id="ARBA00023172"/>
    </source>
</evidence>
<name>A0A921FHU0_9LACO</name>
<keyword evidence="3" id="KW-0233">DNA recombination</keyword>
<dbReference type="Proteomes" id="UP000784793">
    <property type="component" value="Unassembled WGS sequence"/>
</dbReference>
<protein>
    <submittedName>
        <fullName evidence="5">Site-specific integrase</fullName>
    </submittedName>
</protein>
<dbReference type="Pfam" id="PF00589">
    <property type="entry name" value="Phage_integrase"/>
    <property type="match status" value="1"/>
</dbReference>
<feature type="domain" description="Tyr recombinase" evidence="4">
    <location>
        <begin position="168"/>
        <end position="357"/>
    </location>
</feature>